<comment type="caution">
    <text evidence="1">The sequence shown here is derived from an EMBL/GenBank/DDBJ whole genome shotgun (WGS) entry which is preliminary data.</text>
</comment>
<reference evidence="1 2" key="1">
    <citation type="journal article" date="2021" name="Nat. Plants">
        <title>The Taxus genome provides insights into paclitaxel biosynthesis.</title>
        <authorList>
            <person name="Xiong X."/>
            <person name="Gou J."/>
            <person name="Liao Q."/>
            <person name="Li Y."/>
            <person name="Zhou Q."/>
            <person name="Bi G."/>
            <person name="Li C."/>
            <person name="Du R."/>
            <person name="Wang X."/>
            <person name="Sun T."/>
            <person name="Guo L."/>
            <person name="Liang H."/>
            <person name="Lu P."/>
            <person name="Wu Y."/>
            <person name="Zhang Z."/>
            <person name="Ro D.K."/>
            <person name="Shang Y."/>
            <person name="Huang S."/>
            <person name="Yan J."/>
        </authorList>
    </citation>
    <scope>NUCLEOTIDE SEQUENCE [LARGE SCALE GENOMIC DNA]</scope>
    <source>
        <strain evidence="1">Ta-2019</strain>
    </source>
</reference>
<organism evidence="1 2">
    <name type="scientific">Taxus chinensis</name>
    <name type="common">Chinese yew</name>
    <name type="synonym">Taxus wallichiana var. chinensis</name>
    <dbReference type="NCBI Taxonomy" id="29808"/>
    <lineage>
        <taxon>Eukaryota</taxon>
        <taxon>Viridiplantae</taxon>
        <taxon>Streptophyta</taxon>
        <taxon>Embryophyta</taxon>
        <taxon>Tracheophyta</taxon>
        <taxon>Spermatophyta</taxon>
        <taxon>Pinopsida</taxon>
        <taxon>Pinidae</taxon>
        <taxon>Conifers II</taxon>
        <taxon>Cupressales</taxon>
        <taxon>Taxaceae</taxon>
        <taxon>Taxus</taxon>
    </lineage>
</organism>
<evidence type="ECO:0000313" key="1">
    <source>
        <dbReference type="EMBL" id="KAH9314362.1"/>
    </source>
</evidence>
<sequence length="540" mass="59569">MTSASAEPQGEDVSSQAIILEPVTECGIDVLLLFFPGALTPPQAYFPLINTIQKKSTFRLWATVLDPGKQPISPPMIEATFDGMIKRVKDHGFEPGELSINRIFVAGHSLGAWCSRSISKKKAEGFIQMGSFFHTNPDNLAQYPKPVLSLGGGLDGQLGVGGFAKHAGEIYTLEPEMGGFNTNAVKPVIIIPGMNHAQFSHGIPNKERGDLDAYISLEDARSQTAESIVSFLTLHVKAQDETRQLALENLSKGVKKTHALYKTFWEAIENQESQAKVWQIRVSGLQELAKDDVVVIKHDYLDNFVYSKPWIDTKGKRIFVQVYSSPADKFSIIKNIWIKMKSYDAIHELYGNSDKKSKIASAADFNAETFHEALSLTPEVSRRKFYESGKKLRFIEDRIITTSGQDWIDSDVIMKPAEDGSGFVDVQSTVVITPVHGIASRFAGMHYMKLLSGETLKVGASTKLGERQEPLECDYTDVVVAFLQLVESNPTGTLASVVRDPSLASRAFFGSERSTLVCHFGASFWAVITEILSEVSEDGF</sequence>
<dbReference type="OMA" id="DVIMKPA"/>
<dbReference type="Gene3D" id="3.40.50.1820">
    <property type="entry name" value="alpha/beta hydrolase"/>
    <property type="match status" value="1"/>
</dbReference>
<proteinExistence type="predicted"/>
<evidence type="ECO:0000313" key="2">
    <source>
        <dbReference type="Proteomes" id="UP000824469"/>
    </source>
</evidence>
<dbReference type="InterPro" id="IPR029058">
    <property type="entry name" value="AB_hydrolase_fold"/>
</dbReference>
<dbReference type="AlphaFoldDB" id="A0AA38LBB5"/>
<accession>A0AA38LBB5</accession>
<gene>
    <name evidence="1" type="ORF">KI387_022989</name>
</gene>
<name>A0AA38LBB5_TAXCH</name>
<dbReference type="SUPFAM" id="SSF53474">
    <property type="entry name" value="alpha/beta-Hydrolases"/>
    <property type="match status" value="1"/>
</dbReference>
<dbReference type="EMBL" id="JAHRHJ020000005">
    <property type="protein sequence ID" value="KAH9314362.1"/>
    <property type="molecule type" value="Genomic_DNA"/>
</dbReference>
<protein>
    <submittedName>
        <fullName evidence="1">Uncharacterized protein</fullName>
    </submittedName>
</protein>
<dbReference type="Proteomes" id="UP000824469">
    <property type="component" value="Unassembled WGS sequence"/>
</dbReference>
<keyword evidence="2" id="KW-1185">Reference proteome</keyword>